<evidence type="ECO:0000313" key="7">
    <source>
        <dbReference type="Proteomes" id="UP001162480"/>
    </source>
</evidence>
<keyword evidence="3 5" id="KW-0472">Membrane</keyword>
<keyword evidence="2 5" id="KW-0812">Transmembrane</keyword>
<dbReference type="AlphaFoldDB" id="A0AA36BQJ8"/>
<feature type="region of interest" description="Disordered" evidence="4">
    <location>
        <begin position="267"/>
        <end position="302"/>
    </location>
</feature>
<protein>
    <submittedName>
        <fullName evidence="6">Uncharacterized protein</fullName>
    </submittedName>
</protein>
<feature type="compositionally biased region" description="Basic residues" evidence="4">
    <location>
        <begin position="285"/>
        <end position="294"/>
    </location>
</feature>
<dbReference type="PANTHER" id="PTHR22914">
    <property type="entry name" value="CHITIN SYNTHASE"/>
    <property type="match status" value="1"/>
</dbReference>
<comment type="subcellular location">
    <subcellularLocation>
        <location evidence="1">Membrane</location>
        <topology evidence="1">Multi-pass membrane protein</topology>
    </subcellularLocation>
</comment>
<dbReference type="GO" id="GO:0071944">
    <property type="term" value="C:cell periphery"/>
    <property type="evidence" value="ECO:0007669"/>
    <property type="project" value="TreeGrafter"/>
</dbReference>
<dbReference type="EMBL" id="OX597835">
    <property type="protein sequence ID" value="CAI9738745.1"/>
    <property type="molecule type" value="Genomic_DNA"/>
</dbReference>
<evidence type="ECO:0000256" key="4">
    <source>
        <dbReference type="SAM" id="MobiDB-lite"/>
    </source>
</evidence>
<evidence type="ECO:0000256" key="3">
    <source>
        <dbReference type="ARBA" id="ARBA00023136"/>
    </source>
</evidence>
<dbReference type="GO" id="GO:0006031">
    <property type="term" value="P:chitin biosynthetic process"/>
    <property type="evidence" value="ECO:0007669"/>
    <property type="project" value="TreeGrafter"/>
</dbReference>
<feature type="transmembrane region" description="Helical" evidence="5">
    <location>
        <begin position="151"/>
        <end position="170"/>
    </location>
</feature>
<evidence type="ECO:0000313" key="6">
    <source>
        <dbReference type="EMBL" id="CAI9738745.1"/>
    </source>
</evidence>
<dbReference type="PANTHER" id="PTHR22914:SF42">
    <property type="entry name" value="CHITIN SYNTHASE"/>
    <property type="match status" value="1"/>
</dbReference>
<gene>
    <name evidence="6" type="ORF">OCTVUL_1B009458</name>
</gene>
<sequence length="302" mass="34335">MTSGNALGKSSRRYRDSYLHNFSGNLILDKLLAAKRNIFQQNELDLDQSVRSYAQLFDVVDPNYYEFEAHIFFDDAFEYSELENDFKLVTAAILTCIYTLSMILVVIGLILKMAEEGICAPTTIFFLFLLGIFISAGLLHPLEIWNIIHGPIYLLTSPCSGMLMIIYAICNMNKISWGTRESRYQASQQKAQEEKAKLSRNKKWWSFLKRKSDKPFSLAELLTCKCCCKASDITEDMKMNTILDKLDMIEKRIENLPKSGNYSLEGSNISSTFNSSAPNDSGKGRTSHTRRSKTDRREGSGK</sequence>
<feature type="transmembrane region" description="Helical" evidence="5">
    <location>
        <begin position="118"/>
        <end position="139"/>
    </location>
</feature>
<keyword evidence="7" id="KW-1185">Reference proteome</keyword>
<feature type="compositionally biased region" description="Polar residues" evidence="4">
    <location>
        <begin position="267"/>
        <end position="279"/>
    </location>
</feature>
<dbReference type="InterPro" id="IPR004835">
    <property type="entry name" value="Chitin_synth"/>
</dbReference>
<dbReference type="GO" id="GO:0004100">
    <property type="term" value="F:chitin synthase activity"/>
    <property type="evidence" value="ECO:0007669"/>
    <property type="project" value="InterPro"/>
</dbReference>
<feature type="transmembrane region" description="Helical" evidence="5">
    <location>
        <begin position="88"/>
        <end position="111"/>
    </location>
</feature>
<reference evidence="6" key="1">
    <citation type="submission" date="2023-08" db="EMBL/GenBank/DDBJ databases">
        <authorList>
            <person name="Alioto T."/>
            <person name="Alioto T."/>
            <person name="Gomez Garrido J."/>
        </authorList>
    </citation>
    <scope>NUCLEOTIDE SEQUENCE</scope>
</reference>
<evidence type="ECO:0000256" key="1">
    <source>
        <dbReference type="ARBA" id="ARBA00004141"/>
    </source>
</evidence>
<evidence type="ECO:0000256" key="5">
    <source>
        <dbReference type="SAM" id="Phobius"/>
    </source>
</evidence>
<proteinExistence type="predicted"/>
<organism evidence="6 7">
    <name type="scientific">Octopus vulgaris</name>
    <name type="common">Common octopus</name>
    <dbReference type="NCBI Taxonomy" id="6645"/>
    <lineage>
        <taxon>Eukaryota</taxon>
        <taxon>Metazoa</taxon>
        <taxon>Spiralia</taxon>
        <taxon>Lophotrochozoa</taxon>
        <taxon>Mollusca</taxon>
        <taxon>Cephalopoda</taxon>
        <taxon>Coleoidea</taxon>
        <taxon>Octopodiformes</taxon>
        <taxon>Octopoda</taxon>
        <taxon>Incirrata</taxon>
        <taxon>Octopodidae</taxon>
        <taxon>Octopus</taxon>
    </lineage>
</organism>
<dbReference type="GO" id="GO:0016020">
    <property type="term" value="C:membrane"/>
    <property type="evidence" value="ECO:0007669"/>
    <property type="project" value="UniProtKB-SubCell"/>
</dbReference>
<evidence type="ECO:0000256" key="2">
    <source>
        <dbReference type="ARBA" id="ARBA00022692"/>
    </source>
</evidence>
<keyword evidence="5" id="KW-1133">Transmembrane helix</keyword>
<name>A0AA36BQJ8_OCTVU</name>
<accession>A0AA36BQJ8</accession>
<dbReference type="Proteomes" id="UP001162480">
    <property type="component" value="Chromosome 22"/>
</dbReference>